<dbReference type="NCBIfam" id="NF047864">
    <property type="entry name" value="CBU_0592_membra"/>
    <property type="match status" value="1"/>
</dbReference>
<evidence type="ECO:0000313" key="3">
    <source>
        <dbReference type="EMBL" id="MPR34901.1"/>
    </source>
</evidence>
<evidence type="ECO:0000256" key="1">
    <source>
        <dbReference type="SAM" id="Phobius"/>
    </source>
</evidence>
<name>A0A7C9BH34_9BACT</name>
<keyword evidence="1" id="KW-0472">Membrane</keyword>
<feature type="transmembrane region" description="Helical" evidence="1">
    <location>
        <begin position="60"/>
        <end position="76"/>
    </location>
</feature>
<dbReference type="InterPro" id="IPR058058">
    <property type="entry name" value="CBU_0592-like"/>
</dbReference>
<evidence type="ECO:0000259" key="2">
    <source>
        <dbReference type="Pfam" id="PF26604"/>
    </source>
</evidence>
<protein>
    <recommendedName>
        <fullName evidence="2">CBU-0592-like domain-containing protein</fullName>
    </recommendedName>
</protein>
<gene>
    <name evidence="3" type="ORF">GBK04_16460</name>
</gene>
<keyword evidence="1" id="KW-1133">Transmembrane helix</keyword>
<dbReference type="RefSeq" id="WP_152761504.1">
    <property type="nucleotide sequence ID" value="NZ_WHLY01000002.1"/>
</dbReference>
<dbReference type="EMBL" id="WHLY01000002">
    <property type="protein sequence ID" value="MPR34901.1"/>
    <property type="molecule type" value="Genomic_DNA"/>
</dbReference>
<keyword evidence="1" id="KW-0812">Transmembrane</keyword>
<dbReference type="Pfam" id="PF26604">
    <property type="entry name" value="CBU_0592"/>
    <property type="match status" value="1"/>
</dbReference>
<comment type="caution">
    <text evidence="3">The sequence shown here is derived from an EMBL/GenBank/DDBJ whole genome shotgun (WGS) entry which is preliminary data.</text>
</comment>
<proteinExistence type="predicted"/>
<organism evidence="3 4">
    <name type="scientific">Salmonirosea aquatica</name>
    <dbReference type="NCBI Taxonomy" id="2654236"/>
    <lineage>
        <taxon>Bacteria</taxon>
        <taxon>Pseudomonadati</taxon>
        <taxon>Bacteroidota</taxon>
        <taxon>Cytophagia</taxon>
        <taxon>Cytophagales</taxon>
        <taxon>Spirosomataceae</taxon>
        <taxon>Salmonirosea</taxon>
    </lineage>
</organism>
<keyword evidence="4" id="KW-1185">Reference proteome</keyword>
<dbReference type="AlphaFoldDB" id="A0A7C9BH34"/>
<feature type="domain" description="CBU-0592-like" evidence="2">
    <location>
        <begin position="7"/>
        <end position="80"/>
    </location>
</feature>
<accession>A0A7C9BH34</accession>
<evidence type="ECO:0000313" key="4">
    <source>
        <dbReference type="Proteomes" id="UP000479293"/>
    </source>
</evidence>
<reference evidence="3 4" key="1">
    <citation type="submission" date="2019-10" db="EMBL/GenBank/DDBJ databases">
        <title>Draft Genome Sequence of Cytophagaceae sp. SJW1-29.</title>
        <authorList>
            <person name="Choi A."/>
        </authorList>
    </citation>
    <scope>NUCLEOTIDE SEQUENCE [LARGE SCALE GENOMIC DNA]</scope>
    <source>
        <strain evidence="3 4">SJW1-29</strain>
    </source>
</reference>
<sequence>MDEKFWYDAIGWIGSILIVAAYALSISGRLRSDAPFYLWGNILGSFSLVLNTLYVGAYPSAAVNIIWVVIGLWGIARNRRKVFS</sequence>
<dbReference type="Proteomes" id="UP000479293">
    <property type="component" value="Unassembled WGS sequence"/>
</dbReference>
<feature type="transmembrane region" description="Helical" evidence="1">
    <location>
        <begin position="6"/>
        <end position="24"/>
    </location>
</feature>